<dbReference type="RefSeq" id="WP_004694104.1">
    <property type="nucleotide sequence ID" value="NZ_BBTB01000062.1"/>
</dbReference>
<dbReference type="Proteomes" id="UP000254227">
    <property type="component" value="Unassembled WGS sequence"/>
</dbReference>
<reference evidence="2 3" key="1">
    <citation type="submission" date="2018-06" db="EMBL/GenBank/DDBJ databases">
        <authorList>
            <consortium name="Pathogen Informatics"/>
            <person name="Doyle S."/>
        </authorList>
    </citation>
    <scope>NUCLEOTIDE SEQUENCE [LARGE SCALE GENOMIC DNA]</scope>
    <source>
        <strain evidence="2 3">NCTC10308</strain>
    </source>
</reference>
<dbReference type="EMBL" id="CP065666">
    <property type="protein sequence ID" value="QPS02825.1"/>
    <property type="molecule type" value="Genomic_DNA"/>
</dbReference>
<dbReference type="AlphaFoldDB" id="A0A380TSP2"/>
<organism evidence="2 3">
    <name type="scientific">Acinetobacter johnsonii</name>
    <dbReference type="NCBI Taxonomy" id="40214"/>
    <lineage>
        <taxon>Bacteria</taxon>
        <taxon>Pseudomonadati</taxon>
        <taxon>Pseudomonadota</taxon>
        <taxon>Gammaproteobacteria</taxon>
        <taxon>Moraxellales</taxon>
        <taxon>Moraxellaceae</taxon>
        <taxon>Acinetobacter</taxon>
    </lineage>
</organism>
<protein>
    <submittedName>
        <fullName evidence="1">HK97 gp10 family phage protein</fullName>
    </submittedName>
    <submittedName>
        <fullName evidence="2">Phage-like protein</fullName>
    </submittedName>
</protein>
<dbReference type="InterPro" id="IPR010064">
    <property type="entry name" value="HK97-gp10_tail"/>
</dbReference>
<evidence type="ECO:0000313" key="1">
    <source>
        <dbReference type="EMBL" id="QPS02825.1"/>
    </source>
</evidence>
<evidence type="ECO:0000313" key="4">
    <source>
        <dbReference type="Proteomes" id="UP000595107"/>
    </source>
</evidence>
<proteinExistence type="predicted"/>
<reference evidence="1 4" key="2">
    <citation type="submission" date="2020-12" db="EMBL/GenBank/DDBJ databases">
        <title>FDA dAtabase for Regulatory Grade micrObial Sequences (FDA-ARGOS): Supporting development and validation of Infectious Disease Dx tests.</title>
        <authorList>
            <person name="Sproer C."/>
            <person name="Gronow S."/>
            <person name="Severitt S."/>
            <person name="Schroder I."/>
            <person name="Tallon L."/>
            <person name="Sadzewicz L."/>
            <person name="Zhao X."/>
            <person name="Boylan J."/>
            <person name="Ott S."/>
            <person name="Bowen H."/>
            <person name="Vavikolanu K."/>
            <person name="Mehta A."/>
            <person name="Aluvathingal J."/>
            <person name="Nadendla S."/>
            <person name="Lowell S."/>
            <person name="Myers T."/>
            <person name="Yan Y."/>
            <person name="Sichtig H."/>
        </authorList>
    </citation>
    <scope>NUCLEOTIDE SEQUENCE [LARGE SCALE GENOMIC DNA]</scope>
    <source>
        <strain evidence="1 4">FDAARGOS_910</strain>
    </source>
</reference>
<name>A0A380TSP2_ACIJO</name>
<sequence length="168" mass="19190">MVVEVKIKGMEDFSQKIENLSSNRTVKRIARKASRQAMNVVRDAARSNAKMIDAGYTSEQIWKNIVTQGGKSRNSNEVKFRVGVKTGPEFWRMNKGMFRKQGGNTVRLKSPYYTYIPNDTRDWWLIEFGTIKTKAQPFMTPALENNIDSATSKFAEVFNAEIDKELAP</sequence>
<evidence type="ECO:0000313" key="3">
    <source>
        <dbReference type="Proteomes" id="UP000254227"/>
    </source>
</evidence>
<gene>
    <name evidence="1" type="ORF">I6G67_11305</name>
    <name evidence="2" type="ORF">NCTC10308_00460</name>
</gene>
<dbReference type="NCBIfam" id="TIGR01725">
    <property type="entry name" value="phge_HK97_gp10"/>
    <property type="match status" value="1"/>
</dbReference>
<accession>A0A380TSP2</accession>
<evidence type="ECO:0000313" key="2">
    <source>
        <dbReference type="EMBL" id="SUT91389.1"/>
    </source>
</evidence>
<dbReference type="EMBL" id="UFRV01000006">
    <property type="protein sequence ID" value="SUT91389.1"/>
    <property type="molecule type" value="Genomic_DNA"/>
</dbReference>
<dbReference type="Proteomes" id="UP000595107">
    <property type="component" value="Chromosome"/>
</dbReference>